<evidence type="ECO:0000256" key="11">
    <source>
        <dbReference type="ARBA" id="ARBA00048778"/>
    </source>
</evidence>
<dbReference type="InterPro" id="IPR057495">
    <property type="entry name" value="AAA_lid_BCS1"/>
</dbReference>
<evidence type="ECO:0000256" key="8">
    <source>
        <dbReference type="ARBA" id="ARBA00022989"/>
    </source>
</evidence>
<evidence type="ECO:0000256" key="5">
    <source>
        <dbReference type="ARBA" id="ARBA00022792"/>
    </source>
</evidence>
<keyword evidence="4" id="KW-0547">Nucleotide-binding</keyword>
<evidence type="ECO:0000256" key="2">
    <source>
        <dbReference type="ARBA" id="ARBA00007448"/>
    </source>
</evidence>
<keyword evidence="9" id="KW-0496">Mitochondrion</keyword>
<evidence type="ECO:0000256" key="12">
    <source>
        <dbReference type="SAM" id="MobiDB-lite"/>
    </source>
</evidence>
<keyword evidence="8" id="KW-1133">Transmembrane helix</keyword>
<keyword evidence="7" id="KW-0067">ATP-binding</keyword>
<feature type="domain" description="AAA+ ATPase" evidence="13">
    <location>
        <begin position="423"/>
        <end position="569"/>
    </location>
</feature>
<evidence type="ECO:0000256" key="3">
    <source>
        <dbReference type="ARBA" id="ARBA00022692"/>
    </source>
</evidence>
<dbReference type="SMART" id="SM00382">
    <property type="entry name" value="AAA"/>
    <property type="match status" value="1"/>
</dbReference>
<dbReference type="PANTHER" id="PTHR23070">
    <property type="entry name" value="BCS1 AAA-TYPE ATPASE"/>
    <property type="match status" value="1"/>
</dbReference>
<evidence type="ECO:0000256" key="9">
    <source>
        <dbReference type="ARBA" id="ARBA00023128"/>
    </source>
</evidence>
<comment type="subcellular location">
    <subcellularLocation>
        <location evidence="1">Mitochondrion inner membrane</location>
        <topology evidence="1">Single-pass membrane protein</topology>
    </subcellularLocation>
</comment>
<evidence type="ECO:0000256" key="10">
    <source>
        <dbReference type="ARBA" id="ARBA00023136"/>
    </source>
</evidence>
<sequence>MSEMPRLIATLGVRTCISPLFAATSFAHRIFLNPQVADLFRSLYLGTIIESGRRLGETLLDIVTSRMSHILLSLPLMSIHPVLVFVVKAEFSTGDFAYDWVLHYLENHRVWNESRSFKVVARNPSSRPNQSSGLGAGDGQPLAFFEPAPATPSLLRWKTRHFVPLTGVKSYWLSVNKSVAGYVHYDTEEEVGGTLVLRLWSRNRRILDEFVQSAREFYVQSKVRPRRVNPDKEPSGSLLTAHFPQADLSHDWILAYLRSADALQDAMQFEISTKQSDLGWGTGPKSDVRYMPAHDSTQQFLFTSPKTGRSTWLQVSVKPGFQTNWMNDQPTTGGSITITLHSSDKNVLTDLINCAREKYLEIGLSKVTVHLADSRGDWGKTITKPRRPVSTLILPSNVKEMILGDAREFLASEAWYNAAGIPHRRGYLLYGEPGTGKSSTIHAVAGELGLEIYFISLANPGVDDYSLANLIRATPSRCILLLEDIDCAFPSRDNGEEEPDIDQYGKPVWHQSAPPQSQVTLSGLLNVLDSVSSEEGRLTFATTNHIENLDPALIRAGRMDVKVQYKLADSVQMEQVFKRFFPLISNDASPFPVYTEVELDDYATKFARAVPPEVHSIAQIQGYLLTKKRDPAGAVEGVQEWLEAQEEEKRVLRELKERRKTEWERRMALMREEDEAIHKEDQGNGDEPSNGECTGDTERRSIGIQAGVGLDS</sequence>
<dbReference type="InterPro" id="IPR014851">
    <property type="entry name" value="BCS1_N"/>
</dbReference>
<reference evidence="14" key="1">
    <citation type="submission" date="2023-03" db="EMBL/GenBank/DDBJ databases">
        <title>Massive genome expansion in bonnet fungi (Mycena s.s.) driven by repeated elements and novel gene families across ecological guilds.</title>
        <authorList>
            <consortium name="Lawrence Berkeley National Laboratory"/>
            <person name="Harder C.B."/>
            <person name="Miyauchi S."/>
            <person name="Viragh M."/>
            <person name="Kuo A."/>
            <person name="Thoen E."/>
            <person name="Andreopoulos B."/>
            <person name="Lu D."/>
            <person name="Skrede I."/>
            <person name="Drula E."/>
            <person name="Henrissat B."/>
            <person name="Morin E."/>
            <person name="Kohler A."/>
            <person name="Barry K."/>
            <person name="LaButti K."/>
            <person name="Morin E."/>
            <person name="Salamov A."/>
            <person name="Lipzen A."/>
            <person name="Mereny Z."/>
            <person name="Hegedus B."/>
            <person name="Baldrian P."/>
            <person name="Stursova M."/>
            <person name="Weitz H."/>
            <person name="Taylor A."/>
            <person name="Grigoriev I.V."/>
            <person name="Nagy L.G."/>
            <person name="Martin F."/>
            <person name="Kauserud H."/>
        </authorList>
    </citation>
    <scope>NUCLEOTIDE SEQUENCE</scope>
    <source>
        <strain evidence="14">CBHHK188m</strain>
    </source>
</reference>
<dbReference type="Pfam" id="PF00004">
    <property type="entry name" value="AAA"/>
    <property type="match status" value="1"/>
</dbReference>
<evidence type="ECO:0000256" key="1">
    <source>
        <dbReference type="ARBA" id="ARBA00004434"/>
    </source>
</evidence>
<dbReference type="Gene3D" id="3.40.50.300">
    <property type="entry name" value="P-loop containing nucleotide triphosphate hydrolases"/>
    <property type="match status" value="1"/>
</dbReference>
<gene>
    <name evidence="14" type="ORF">DFH07DRAFT_3674</name>
</gene>
<organism evidence="14 15">
    <name type="scientific">Mycena maculata</name>
    <dbReference type="NCBI Taxonomy" id="230809"/>
    <lineage>
        <taxon>Eukaryota</taxon>
        <taxon>Fungi</taxon>
        <taxon>Dikarya</taxon>
        <taxon>Basidiomycota</taxon>
        <taxon>Agaricomycotina</taxon>
        <taxon>Agaricomycetes</taxon>
        <taxon>Agaricomycetidae</taxon>
        <taxon>Agaricales</taxon>
        <taxon>Marasmiineae</taxon>
        <taxon>Mycenaceae</taxon>
        <taxon>Mycena</taxon>
    </lineage>
</organism>
<dbReference type="InterPro" id="IPR003593">
    <property type="entry name" value="AAA+_ATPase"/>
</dbReference>
<dbReference type="AlphaFoldDB" id="A0AAD7KKA0"/>
<keyword evidence="15" id="KW-1185">Reference proteome</keyword>
<comment type="catalytic activity">
    <reaction evidence="11">
        <text>ATP + H2O = ADP + phosphate + H(+)</text>
        <dbReference type="Rhea" id="RHEA:13065"/>
        <dbReference type="ChEBI" id="CHEBI:15377"/>
        <dbReference type="ChEBI" id="CHEBI:15378"/>
        <dbReference type="ChEBI" id="CHEBI:30616"/>
        <dbReference type="ChEBI" id="CHEBI:43474"/>
        <dbReference type="ChEBI" id="CHEBI:456216"/>
    </reaction>
    <physiologicalReaction direction="left-to-right" evidence="11">
        <dbReference type="Rhea" id="RHEA:13066"/>
    </physiologicalReaction>
</comment>
<evidence type="ECO:0000256" key="4">
    <source>
        <dbReference type="ARBA" id="ARBA00022741"/>
    </source>
</evidence>
<dbReference type="Pfam" id="PF25426">
    <property type="entry name" value="AAA_lid_BCS1"/>
    <property type="match status" value="1"/>
</dbReference>
<comment type="similarity">
    <text evidence="2">Belongs to the AAA ATPase family. BCS1 subfamily.</text>
</comment>
<proteinExistence type="inferred from homology"/>
<feature type="compositionally biased region" description="Basic and acidic residues" evidence="12">
    <location>
        <begin position="670"/>
        <end position="682"/>
    </location>
</feature>
<evidence type="ECO:0000256" key="6">
    <source>
        <dbReference type="ARBA" id="ARBA00022801"/>
    </source>
</evidence>
<keyword evidence="3" id="KW-0812">Transmembrane</keyword>
<protein>
    <submittedName>
        <fullName evidence="14">P-loop containing nucleoside triphosphate hydrolase protein</fullName>
    </submittedName>
</protein>
<feature type="region of interest" description="Disordered" evidence="12">
    <location>
        <begin position="670"/>
        <end position="712"/>
    </location>
</feature>
<dbReference type="SUPFAM" id="SSF52540">
    <property type="entry name" value="P-loop containing nucleoside triphosphate hydrolases"/>
    <property type="match status" value="1"/>
</dbReference>
<dbReference type="GO" id="GO:0016887">
    <property type="term" value="F:ATP hydrolysis activity"/>
    <property type="evidence" value="ECO:0007669"/>
    <property type="project" value="InterPro"/>
</dbReference>
<dbReference type="InterPro" id="IPR027417">
    <property type="entry name" value="P-loop_NTPase"/>
</dbReference>
<keyword evidence="6 14" id="KW-0378">Hydrolase</keyword>
<evidence type="ECO:0000259" key="13">
    <source>
        <dbReference type="SMART" id="SM00382"/>
    </source>
</evidence>
<dbReference type="InterPro" id="IPR003960">
    <property type="entry name" value="ATPase_AAA_CS"/>
</dbReference>
<dbReference type="InterPro" id="IPR003959">
    <property type="entry name" value="ATPase_AAA_core"/>
</dbReference>
<dbReference type="GO" id="GO:0005743">
    <property type="term" value="C:mitochondrial inner membrane"/>
    <property type="evidence" value="ECO:0007669"/>
    <property type="project" value="UniProtKB-SubCell"/>
</dbReference>
<dbReference type="EMBL" id="JARJLG010000001">
    <property type="protein sequence ID" value="KAJ7785113.1"/>
    <property type="molecule type" value="Genomic_DNA"/>
</dbReference>
<dbReference type="InterPro" id="IPR050747">
    <property type="entry name" value="Mitochondrial_chaperone_BCS1"/>
</dbReference>
<name>A0AAD7KKA0_9AGAR</name>
<evidence type="ECO:0000256" key="7">
    <source>
        <dbReference type="ARBA" id="ARBA00022840"/>
    </source>
</evidence>
<accession>A0AAD7KKA0</accession>
<dbReference type="Pfam" id="PF08740">
    <property type="entry name" value="BCS1_N"/>
    <property type="match status" value="2"/>
</dbReference>
<evidence type="ECO:0000313" key="15">
    <source>
        <dbReference type="Proteomes" id="UP001215280"/>
    </source>
</evidence>
<comment type="caution">
    <text evidence="14">The sequence shown here is derived from an EMBL/GenBank/DDBJ whole genome shotgun (WGS) entry which is preliminary data.</text>
</comment>
<dbReference type="Proteomes" id="UP001215280">
    <property type="component" value="Unassembled WGS sequence"/>
</dbReference>
<dbReference type="GO" id="GO:0005524">
    <property type="term" value="F:ATP binding"/>
    <property type="evidence" value="ECO:0007669"/>
    <property type="project" value="UniProtKB-KW"/>
</dbReference>
<dbReference type="PROSITE" id="PS00674">
    <property type="entry name" value="AAA"/>
    <property type="match status" value="1"/>
</dbReference>
<keyword evidence="5" id="KW-0999">Mitochondrion inner membrane</keyword>
<evidence type="ECO:0000313" key="14">
    <source>
        <dbReference type="EMBL" id="KAJ7785113.1"/>
    </source>
</evidence>
<keyword evidence="10" id="KW-0472">Membrane</keyword>